<dbReference type="EC" id="2.7.1.68" evidence="1"/>
<feature type="compositionally biased region" description="Pro residues" evidence="4">
    <location>
        <begin position="52"/>
        <end position="64"/>
    </location>
</feature>
<evidence type="ECO:0000256" key="3">
    <source>
        <dbReference type="PROSITE-ProRule" id="PRU00781"/>
    </source>
</evidence>
<dbReference type="GO" id="GO:0005886">
    <property type="term" value="C:plasma membrane"/>
    <property type="evidence" value="ECO:0007669"/>
    <property type="project" value="TreeGrafter"/>
</dbReference>
<feature type="region of interest" description="Disordered" evidence="4">
    <location>
        <begin position="24"/>
        <end position="73"/>
    </location>
</feature>
<evidence type="ECO:0000256" key="4">
    <source>
        <dbReference type="SAM" id="MobiDB-lite"/>
    </source>
</evidence>
<reference evidence="6 7" key="1">
    <citation type="submission" date="2019-12" db="EMBL/GenBank/DDBJ databases">
        <authorList>
            <person name="Scholz U."/>
            <person name="Mascher M."/>
            <person name="Fiebig A."/>
        </authorList>
    </citation>
    <scope>NUCLEOTIDE SEQUENCE</scope>
</reference>
<keyword evidence="2" id="KW-0677">Repeat</keyword>
<gene>
    <name evidence="6" type="ORF">SI7747_01000615</name>
</gene>
<dbReference type="Pfam" id="PF02493">
    <property type="entry name" value="MORN"/>
    <property type="match status" value="3"/>
</dbReference>
<dbReference type="PROSITE" id="PS51455">
    <property type="entry name" value="PIPK"/>
    <property type="match status" value="1"/>
</dbReference>
<dbReference type="PANTHER" id="PTHR23086">
    <property type="entry name" value="PHOSPHATIDYLINOSITOL-4-PHOSPHATE 5-KINASE"/>
    <property type="match status" value="1"/>
</dbReference>
<keyword evidence="3" id="KW-0808">Transferase</keyword>
<name>A0A7I8I8P5_SPIIN</name>
<evidence type="ECO:0000259" key="5">
    <source>
        <dbReference type="PROSITE" id="PS51455"/>
    </source>
</evidence>
<feature type="region of interest" description="Disordered" evidence="4">
    <location>
        <begin position="333"/>
        <end position="355"/>
    </location>
</feature>
<protein>
    <recommendedName>
        <fullName evidence="1">1-phosphatidylinositol-4-phosphate 5-kinase</fullName>
        <ecNumber evidence="1">2.7.1.68</ecNumber>
    </recommendedName>
</protein>
<sequence>MAAKGTQRRRVRRRHRGGARLWLLAERIGTSRQKDRRESEARRCGRHGGQPPDKPPAAWSPPPARGDLSTSISWEGKKKTEEACIRAKNSGRGGIINEVKGDLKLLPLRLLPNGDFYTGLWTGNLPHGGGKYLWTDGCMYEGEWSLGKTTGKGKFSWPSGATYEGEFKAGFMDGFGTYTGAAGDTYPMNGKSVLHTKQVRFVIMGNLFCSEYSIHRRFDLKGSSHGRTTDKPEDQIDETTTLKDLDLNFLFRLQRSWFQEFQRQVDRDCEFLEQERIMDYSLLVGLHFREAATTPGDHQGGETSLRSDQVHRSQPGCFLYSTLSSITGCPDSPLTMSGSVEQTQQQRSEGESPPSVGETFDVVLFFGIIDILQDYDISKKLEHAYKSIQYDPTSISAVDPKQYSRRFRDFIFKVFREDP</sequence>
<dbReference type="PANTHER" id="PTHR23086:SF108">
    <property type="entry name" value="PHOSPHATIDYLINOSITOL 4-PHOSPHATE 5-KINASE"/>
    <property type="match status" value="1"/>
</dbReference>
<evidence type="ECO:0000256" key="2">
    <source>
        <dbReference type="ARBA" id="ARBA00022737"/>
    </source>
</evidence>
<keyword evidence="3" id="KW-0418">Kinase</keyword>
<keyword evidence="3" id="KW-0547">Nucleotide-binding</keyword>
<accession>A0A7I8I8P5</accession>
<dbReference type="SUPFAM" id="SSF56104">
    <property type="entry name" value="SAICAR synthase-like"/>
    <property type="match status" value="1"/>
</dbReference>
<feature type="compositionally biased region" description="Basic and acidic residues" evidence="4">
    <location>
        <begin position="32"/>
        <end position="43"/>
    </location>
</feature>
<dbReference type="EMBL" id="LR743588">
    <property type="protein sequence ID" value="CAA2614221.1"/>
    <property type="molecule type" value="Genomic_DNA"/>
</dbReference>
<dbReference type="AlphaFoldDB" id="A0A7I8I8P5"/>
<evidence type="ECO:0000256" key="1">
    <source>
        <dbReference type="ARBA" id="ARBA00012172"/>
    </source>
</evidence>
<dbReference type="Proteomes" id="UP001189122">
    <property type="component" value="Unassembled WGS sequence"/>
</dbReference>
<dbReference type="InterPro" id="IPR002498">
    <property type="entry name" value="PInositol-4-P-4/5-kinase_core"/>
</dbReference>
<dbReference type="InterPro" id="IPR027483">
    <property type="entry name" value="PInositol-4-P-4/5-kinase_C_sf"/>
</dbReference>
<keyword evidence="3" id="KW-0067">ATP-binding</keyword>
<dbReference type="Gene3D" id="2.20.110.10">
    <property type="entry name" value="Histone H3 K4-specific methyltransferase SET7/9 N-terminal domain"/>
    <property type="match status" value="1"/>
</dbReference>
<dbReference type="EMBL" id="CACRZD030000001">
    <property type="protein sequence ID" value="CAA6654025.1"/>
    <property type="molecule type" value="Genomic_DNA"/>
</dbReference>
<dbReference type="SMART" id="SM00330">
    <property type="entry name" value="PIPKc"/>
    <property type="match status" value="1"/>
</dbReference>
<dbReference type="SUPFAM" id="SSF82185">
    <property type="entry name" value="Histone H3 K4-specific methyltransferase SET7/9 N-terminal domain"/>
    <property type="match status" value="1"/>
</dbReference>
<feature type="domain" description="PIPK" evidence="5">
    <location>
        <begin position="31"/>
        <end position="415"/>
    </location>
</feature>
<dbReference type="InterPro" id="IPR023610">
    <property type="entry name" value="PInositol-4/5-P-5/4-kinase"/>
</dbReference>
<dbReference type="Gene3D" id="3.30.810.10">
    <property type="entry name" value="2-Layer Sandwich"/>
    <property type="match status" value="1"/>
</dbReference>
<dbReference type="SMART" id="SM00698">
    <property type="entry name" value="MORN"/>
    <property type="match status" value="3"/>
</dbReference>
<feature type="compositionally biased region" description="Polar residues" evidence="4">
    <location>
        <begin position="334"/>
        <end position="347"/>
    </location>
</feature>
<dbReference type="Pfam" id="PF01504">
    <property type="entry name" value="PIP5K"/>
    <property type="match status" value="1"/>
</dbReference>
<evidence type="ECO:0000313" key="7">
    <source>
        <dbReference type="Proteomes" id="UP001189122"/>
    </source>
</evidence>
<keyword evidence="7" id="KW-1185">Reference proteome</keyword>
<evidence type="ECO:0000313" key="6">
    <source>
        <dbReference type="EMBL" id="CAA2614221.1"/>
    </source>
</evidence>
<dbReference type="GO" id="GO:0016308">
    <property type="term" value="F:1-phosphatidylinositol-4-phosphate 5-kinase activity"/>
    <property type="evidence" value="ECO:0007669"/>
    <property type="project" value="UniProtKB-EC"/>
</dbReference>
<dbReference type="GO" id="GO:0046854">
    <property type="term" value="P:phosphatidylinositol phosphate biosynthetic process"/>
    <property type="evidence" value="ECO:0007669"/>
    <property type="project" value="TreeGrafter"/>
</dbReference>
<dbReference type="GO" id="GO:0005524">
    <property type="term" value="F:ATP binding"/>
    <property type="evidence" value="ECO:0007669"/>
    <property type="project" value="UniProtKB-UniRule"/>
</dbReference>
<organism evidence="6">
    <name type="scientific">Spirodela intermedia</name>
    <name type="common">Intermediate duckweed</name>
    <dbReference type="NCBI Taxonomy" id="51605"/>
    <lineage>
        <taxon>Eukaryota</taxon>
        <taxon>Viridiplantae</taxon>
        <taxon>Streptophyta</taxon>
        <taxon>Embryophyta</taxon>
        <taxon>Tracheophyta</taxon>
        <taxon>Spermatophyta</taxon>
        <taxon>Magnoliopsida</taxon>
        <taxon>Liliopsida</taxon>
        <taxon>Araceae</taxon>
        <taxon>Lemnoideae</taxon>
        <taxon>Spirodela</taxon>
    </lineage>
</organism>
<dbReference type="InterPro" id="IPR003409">
    <property type="entry name" value="MORN"/>
</dbReference>
<proteinExistence type="predicted"/>